<evidence type="ECO:0000313" key="3">
    <source>
        <dbReference type="Proteomes" id="UP001168821"/>
    </source>
</evidence>
<organism evidence="2 3">
    <name type="scientific">Zophobas morio</name>
    <dbReference type="NCBI Taxonomy" id="2755281"/>
    <lineage>
        <taxon>Eukaryota</taxon>
        <taxon>Metazoa</taxon>
        <taxon>Ecdysozoa</taxon>
        <taxon>Arthropoda</taxon>
        <taxon>Hexapoda</taxon>
        <taxon>Insecta</taxon>
        <taxon>Pterygota</taxon>
        <taxon>Neoptera</taxon>
        <taxon>Endopterygota</taxon>
        <taxon>Coleoptera</taxon>
        <taxon>Polyphaga</taxon>
        <taxon>Cucujiformia</taxon>
        <taxon>Tenebrionidae</taxon>
        <taxon>Zophobas</taxon>
    </lineage>
</organism>
<keyword evidence="1" id="KW-0732">Signal</keyword>
<protein>
    <recommendedName>
        <fullName evidence="4">Nuclease HARBI1</fullName>
    </recommendedName>
</protein>
<name>A0AA38IY67_9CUCU</name>
<dbReference type="AlphaFoldDB" id="A0AA38IY67"/>
<dbReference type="Proteomes" id="UP001168821">
    <property type="component" value="Unassembled WGS sequence"/>
</dbReference>
<feature type="signal peptide" evidence="1">
    <location>
        <begin position="1"/>
        <end position="15"/>
    </location>
</feature>
<evidence type="ECO:0008006" key="4">
    <source>
        <dbReference type="Google" id="ProtNLM"/>
    </source>
</evidence>
<accession>A0AA38IY67</accession>
<reference evidence="2" key="1">
    <citation type="journal article" date="2023" name="G3 (Bethesda)">
        <title>Whole genome assemblies of Zophobas morio and Tenebrio molitor.</title>
        <authorList>
            <person name="Kaur S."/>
            <person name="Stinson S.A."/>
            <person name="diCenzo G.C."/>
        </authorList>
    </citation>
    <scope>NUCLEOTIDE SEQUENCE</scope>
    <source>
        <strain evidence="2">QUZm001</strain>
    </source>
</reference>
<keyword evidence="3" id="KW-1185">Reference proteome</keyword>
<dbReference type="EMBL" id="JALNTZ010000001">
    <property type="protein sequence ID" value="KAJ3665473.1"/>
    <property type="molecule type" value="Genomic_DNA"/>
</dbReference>
<sequence length="113" mass="12765">MLLITLRFFATGSFLIVIGDFGGVHKSTVGKAINRVTRAIANLREEYIKFPQTEEEISIVQQGFYQLARFPRVVGALDCTHIKIKSPGGENAEIYRNRKNFFSLNVQTIAFLI</sequence>
<comment type="caution">
    <text evidence="2">The sequence shown here is derived from an EMBL/GenBank/DDBJ whole genome shotgun (WGS) entry which is preliminary data.</text>
</comment>
<gene>
    <name evidence="2" type="ORF">Zmor_000966</name>
</gene>
<evidence type="ECO:0000313" key="2">
    <source>
        <dbReference type="EMBL" id="KAJ3665473.1"/>
    </source>
</evidence>
<proteinExistence type="predicted"/>
<feature type="chain" id="PRO_5041250711" description="Nuclease HARBI1" evidence="1">
    <location>
        <begin position="16"/>
        <end position="113"/>
    </location>
</feature>
<evidence type="ECO:0000256" key="1">
    <source>
        <dbReference type="SAM" id="SignalP"/>
    </source>
</evidence>